<proteinExistence type="predicted"/>
<keyword evidence="2" id="KW-1185">Reference proteome</keyword>
<dbReference type="Proteomes" id="UP001327459">
    <property type="component" value="Chromosome"/>
</dbReference>
<sequence length="355" mass="39021">MTKDNNPAGSHSDLPYQKTLIPGVLSIHSSFKKLTGFPLCTKLEERPNSTLDQPFAPIQVAVVQQDKNTNPTPSGKEYKADGLSTHIRTPFGRLFSLDAEFLKKEGAPPTIAVNSAYKRLANLTVGNVSSLGWLARDLVNIALLERGYALLHAAALTFKGRTILLVGLSNTGKTTTALKFAQNLGAKLYGDDLVATDGRQLFPCPHTALNIPTNSTPGLLAKTTQLARTIIPFYENFGPEKRHTIEHFVGRNAIASPSPCSDIVFLKRSANQRTELIEKNSATAQLSSSNRVEFTYYDNPLINAHDFLHNQNNIPDAEQAELRVIGQLVDQSRNILIKGQPSYFEAELKKILMDE</sequence>
<keyword evidence="1" id="KW-0547">Nucleotide-binding</keyword>
<dbReference type="RefSeq" id="WP_322521264.1">
    <property type="nucleotide sequence ID" value="NZ_CP140153.1"/>
</dbReference>
<dbReference type="InterPro" id="IPR027417">
    <property type="entry name" value="P-loop_NTPase"/>
</dbReference>
<keyword evidence="1" id="KW-0067">ATP-binding</keyword>
<accession>A0ABZ0YYL1</accession>
<dbReference type="GO" id="GO:0005524">
    <property type="term" value="F:ATP binding"/>
    <property type="evidence" value="ECO:0007669"/>
    <property type="project" value="UniProtKB-KW"/>
</dbReference>
<protein>
    <submittedName>
        <fullName evidence="1">ATP-binding protein</fullName>
    </submittedName>
</protein>
<evidence type="ECO:0000313" key="2">
    <source>
        <dbReference type="Proteomes" id="UP001327459"/>
    </source>
</evidence>
<organism evidence="1 2">
    <name type="scientific">Guyparkeria halophila</name>
    <dbReference type="NCBI Taxonomy" id="47960"/>
    <lineage>
        <taxon>Bacteria</taxon>
        <taxon>Pseudomonadati</taxon>
        <taxon>Pseudomonadota</taxon>
        <taxon>Gammaproteobacteria</taxon>
        <taxon>Chromatiales</taxon>
        <taxon>Thioalkalibacteraceae</taxon>
        <taxon>Guyparkeria</taxon>
    </lineage>
</organism>
<evidence type="ECO:0000313" key="1">
    <source>
        <dbReference type="EMBL" id="WQH16265.1"/>
    </source>
</evidence>
<dbReference type="SUPFAM" id="SSF53795">
    <property type="entry name" value="PEP carboxykinase-like"/>
    <property type="match status" value="1"/>
</dbReference>
<reference evidence="1 2" key="1">
    <citation type="submission" date="2023-11" db="EMBL/GenBank/DDBJ databases">
        <title>MicrobeMod: A computational toolkit for identifying prokaryotic methylation and restriction-modification with nanopore sequencing.</title>
        <authorList>
            <person name="Crits-Christoph A."/>
            <person name="Kang S.C."/>
            <person name="Lee H."/>
            <person name="Ostrov N."/>
        </authorList>
    </citation>
    <scope>NUCLEOTIDE SEQUENCE [LARGE SCALE GENOMIC DNA]</scope>
    <source>
        <strain evidence="1 2">ATCC 49870</strain>
    </source>
</reference>
<gene>
    <name evidence="1" type="ORF">SR882_10960</name>
</gene>
<dbReference type="EMBL" id="CP140153">
    <property type="protein sequence ID" value="WQH16265.1"/>
    <property type="molecule type" value="Genomic_DNA"/>
</dbReference>
<dbReference type="Gene3D" id="3.40.50.300">
    <property type="entry name" value="P-loop containing nucleotide triphosphate hydrolases"/>
    <property type="match status" value="1"/>
</dbReference>
<name>A0ABZ0YYL1_9GAMM</name>